<keyword evidence="13" id="KW-1185">Reference proteome</keyword>
<dbReference type="GO" id="GO:0008902">
    <property type="term" value="F:hydroxymethylpyrimidine kinase activity"/>
    <property type="evidence" value="ECO:0007669"/>
    <property type="project" value="UniProtKB-EC"/>
</dbReference>
<evidence type="ECO:0000256" key="9">
    <source>
        <dbReference type="ARBA" id="ARBA00022977"/>
    </source>
</evidence>
<dbReference type="NCBIfam" id="TIGR00097">
    <property type="entry name" value="HMP-P_kinase"/>
    <property type="match status" value="1"/>
</dbReference>
<dbReference type="AlphaFoldDB" id="A0A934ICU7"/>
<accession>A0A934ICU7</accession>
<keyword evidence="8" id="KW-0067">ATP-binding</keyword>
<dbReference type="EC" id="2.7.1.49" evidence="12"/>
<dbReference type="InterPro" id="IPR004399">
    <property type="entry name" value="HMP/HMP-P_kinase_dom"/>
</dbReference>
<comment type="pathway">
    <text evidence="4">Cofactor biosynthesis; thiamine diphosphate biosynthesis; 4-amino-2-methyl-5-diphosphomethylpyrimidine from 5-amino-1-(5-phospho-D-ribosyl)imidazole: step 3/3.</text>
</comment>
<dbReference type="FunFam" id="3.40.1190.20:FF:000003">
    <property type="entry name" value="Phosphomethylpyrimidine kinase ThiD"/>
    <property type="match status" value="1"/>
</dbReference>
<dbReference type="GO" id="GO:0008972">
    <property type="term" value="F:phosphomethylpyrimidine kinase activity"/>
    <property type="evidence" value="ECO:0007669"/>
    <property type="project" value="UniProtKB-EC"/>
</dbReference>
<keyword evidence="5 12" id="KW-0808">Transferase</keyword>
<evidence type="ECO:0000256" key="7">
    <source>
        <dbReference type="ARBA" id="ARBA00022777"/>
    </source>
</evidence>
<proteinExistence type="predicted"/>
<evidence type="ECO:0000259" key="11">
    <source>
        <dbReference type="Pfam" id="PF08543"/>
    </source>
</evidence>
<sequence length="309" mass="31342">MTPPCTAQDAPPGSRPRVLSIAGTDPTGGAGIHADLKSFSAHGAYGMAVVTAVVAQNTRGVRSVHVPPPDVLAAQLDTVSDDVALDAVKIGMVGSAENGDVVRAWLDRVDAPLVVLDPVMVSTSGHSLLQPDAGPSLEALVHRVHLVTPNLPELAALVGRPEARDLDEAVAQGEELQGRSGTDVLVTGGHLDGASCTDVLVTAAGTSVVPGPRVATTSTHGTGCSLSAALAALRPRCGSWGAALAVARPWLRGALEAADALRVGQGRGPVDHLHACVPSSTLTGWPVRRDARVAEGGRPGAVLAEAVQE</sequence>
<evidence type="ECO:0000256" key="6">
    <source>
        <dbReference type="ARBA" id="ARBA00022741"/>
    </source>
</evidence>
<dbReference type="CDD" id="cd01169">
    <property type="entry name" value="HMPP_kinase"/>
    <property type="match status" value="1"/>
</dbReference>
<dbReference type="EC" id="2.7.4.7" evidence="12"/>
<evidence type="ECO:0000256" key="3">
    <source>
        <dbReference type="ARBA" id="ARBA00003848"/>
    </source>
</evidence>
<organism evidence="12 13">
    <name type="scientific">Sanguibacter suaedae</name>
    <dbReference type="NCBI Taxonomy" id="2795737"/>
    <lineage>
        <taxon>Bacteria</taxon>
        <taxon>Bacillati</taxon>
        <taxon>Actinomycetota</taxon>
        <taxon>Actinomycetes</taxon>
        <taxon>Micrococcales</taxon>
        <taxon>Sanguibacteraceae</taxon>
        <taxon>Sanguibacter</taxon>
    </lineage>
</organism>
<evidence type="ECO:0000256" key="2">
    <source>
        <dbReference type="ARBA" id="ARBA00000565"/>
    </source>
</evidence>
<dbReference type="RefSeq" id="WP_198733996.1">
    <property type="nucleotide sequence ID" value="NZ_JAEINH010000008.1"/>
</dbReference>
<evidence type="ECO:0000256" key="10">
    <source>
        <dbReference type="SAM" id="MobiDB-lite"/>
    </source>
</evidence>
<comment type="caution">
    <text evidence="12">The sequence shown here is derived from an EMBL/GenBank/DDBJ whole genome shotgun (WGS) entry which is preliminary data.</text>
</comment>
<dbReference type="GO" id="GO:0005524">
    <property type="term" value="F:ATP binding"/>
    <property type="evidence" value="ECO:0007669"/>
    <property type="project" value="UniProtKB-KW"/>
</dbReference>
<evidence type="ECO:0000256" key="8">
    <source>
        <dbReference type="ARBA" id="ARBA00022840"/>
    </source>
</evidence>
<evidence type="ECO:0000313" key="13">
    <source>
        <dbReference type="Proteomes" id="UP000602087"/>
    </source>
</evidence>
<feature type="region of interest" description="Disordered" evidence="10">
    <location>
        <begin position="1"/>
        <end position="24"/>
    </location>
</feature>
<dbReference type="EMBL" id="JAEINH010000008">
    <property type="protein sequence ID" value="MBI9115425.1"/>
    <property type="molecule type" value="Genomic_DNA"/>
</dbReference>
<dbReference type="GO" id="GO:0009228">
    <property type="term" value="P:thiamine biosynthetic process"/>
    <property type="evidence" value="ECO:0007669"/>
    <property type="project" value="UniProtKB-KW"/>
</dbReference>
<dbReference type="Gene3D" id="3.40.1190.20">
    <property type="match status" value="1"/>
</dbReference>
<dbReference type="Pfam" id="PF08543">
    <property type="entry name" value="Phos_pyr_kin"/>
    <property type="match status" value="1"/>
</dbReference>
<comment type="catalytic activity">
    <reaction evidence="1">
        <text>4-amino-5-hydroxymethyl-2-methylpyrimidine + ATP = 4-amino-2-methyl-5-(phosphooxymethyl)pyrimidine + ADP + H(+)</text>
        <dbReference type="Rhea" id="RHEA:23096"/>
        <dbReference type="ChEBI" id="CHEBI:15378"/>
        <dbReference type="ChEBI" id="CHEBI:16892"/>
        <dbReference type="ChEBI" id="CHEBI:30616"/>
        <dbReference type="ChEBI" id="CHEBI:58354"/>
        <dbReference type="ChEBI" id="CHEBI:456216"/>
        <dbReference type="EC" id="2.7.1.49"/>
    </reaction>
</comment>
<evidence type="ECO:0000313" key="12">
    <source>
        <dbReference type="EMBL" id="MBI9115425.1"/>
    </source>
</evidence>
<dbReference type="Proteomes" id="UP000602087">
    <property type="component" value="Unassembled WGS sequence"/>
</dbReference>
<comment type="function">
    <text evidence="3">Catalyzes the phosphorylation of hydroxymethylpyrimidine phosphate (HMP-P) to HMP-PP, and of HMP to HMP-P.</text>
</comment>
<keyword evidence="6" id="KW-0547">Nucleotide-binding</keyword>
<gene>
    <name evidence="12" type="primary">thiD</name>
    <name evidence="12" type="ORF">JAV76_10430</name>
</gene>
<evidence type="ECO:0000256" key="1">
    <source>
        <dbReference type="ARBA" id="ARBA00000151"/>
    </source>
</evidence>
<dbReference type="PANTHER" id="PTHR20858:SF17">
    <property type="entry name" value="HYDROXYMETHYLPYRIMIDINE_PHOSPHOMETHYLPYRIMIDINE KINASE THI20-RELATED"/>
    <property type="match status" value="1"/>
</dbReference>
<feature type="domain" description="Pyridoxamine kinase/Phosphomethylpyrimidine kinase" evidence="11">
    <location>
        <begin position="25"/>
        <end position="271"/>
    </location>
</feature>
<evidence type="ECO:0000256" key="5">
    <source>
        <dbReference type="ARBA" id="ARBA00022679"/>
    </source>
</evidence>
<name>A0A934ICU7_9MICO</name>
<keyword evidence="7 12" id="KW-0418">Kinase</keyword>
<dbReference type="SUPFAM" id="SSF53613">
    <property type="entry name" value="Ribokinase-like"/>
    <property type="match status" value="1"/>
</dbReference>
<dbReference type="GO" id="GO:0005829">
    <property type="term" value="C:cytosol"/>
    <property type="evidence" value="ECO:0007669"/>
    <property type="project" value="TreeGrafter"/>
</dbReference>
<keyword evidence="9" id="KW-0784">Thiamine biosynthesis</keyword>
<dbReference type="InterPro" id="IPR029056">
    <property type="entry name" value="Ribokinase-like"/>
</dbReference>
<dbReference type="InterPro" id="IPR013749">
    <property type="entry name" value="PM/HMP-P_kinase-1"/>
</dbReference>
<comment type="catalytic activity">
    <reaction evidence="2">
        <text>4-amino-2-methyl-5-(phosphooxymethyl)pyrimidine + ATP = 4-amino-2-methyl-5-(diphosphooxymethyl)pyrimidine + ADP</text>
        <dbReference type="Rhea" id="RHEA:19893"/>
        <dbReference type="ChEBI" id="CHEBI:30616"/>
        <dbReference type="ChEBI" id="CHEBI:57841"/>
        <dbReference type="ChEBI" id="CHEBI:58354"/>
        <dbReference type="ChEBI" id="CHEBI:456216"/>
        <dbReference type="EC" id="2.7.4.7"/>
    </reaction>
</comment>
<reference evidence="12" key="1">
    <citation type="submission" date="2020-12" db="EMBL/GenBank/DDBJ databases">
        <title>Sanguibacter suaedae sp. nov., isolated from Suaeda aralocaspica.</title>
        <authorList>
            <person name="Ma Q."/>
        </authorList>
    </citation>
    <scope>NUCLEOTIDE SEQUENCE</scope>
    <source>
        <strain evidence="12">YZGR15</strain>
    </source>
</reference>
<dbReference type="PANTHER" id="PTHR20858">
    <property type="entry name" value="PHOSPHOMETHYLPYRIMIDINE KINASE"/>
    <property type="match status" value="1"/>
</dbReference>
<evidence type="ECO:0000256" key="4">
    <source>
        <dbReference type="ARBA" id="ARBA00004769"/>
    </source>
</evidence>
<protein>
    <submittedName>
        <fullName evidence="12">Bifunctional hydroxymethylpyrimidine kinase/phosphomethylpyrimidine kinase</fullName>
        <ecNumber evidence="12">2.7.1.49</ecNumber>
        <ecNumber evidence="12">2.7.4.7</ecNumber>
    </submittedName>
</protein>